<protein>
    <submittedName>
        <fullName evidence="11">Putative multidrug-efflux transporter</fullName>
    </submittedName>
</protein>
<evidence type="ECO:0000256" key="2">
    <source>
        <dbReference type="ARBA" id="ARBA00007520"/>
    </source>
</evidence>
<gene>
    <name evidence="11" type="ORF">BN12_70004</name>
</gene>
<keyword evidence="5 9" id="KW-0812">Transmembrane</keyword>
<dbReference type="InterPro" id="IPR004638">
    <property type="entry name" value="EmrB-like"/>
</dbReference>
<dbReference type="InterPro" id="IPR011701">
    <property type="entry name" value="MFS"/>
</dbReference>
<name>A0A077M0X9_9MICO</name>
<dbReference type="Gene3D" id="1.20.1250.20">
    <property type="entry name" value="MFS general substrate transporter like domains"/>
    <property type="match status" value="1"/>
</dbReference>
<feature type="transmembrane region" description="Helical" evidence="9">
    <location>
        <begin position="285"/>
        <end position="309"/>
    </location>
</feature>
<keyword evidence="6 9" id="KW-1133">Transmembrane helix</keyword>
<dbReference type="PANTHER" id="PTHR23501:SF197">
    <property type="entry name" value="COMD"/>
    <property type="match status" value="1"/>
</dbReference>
<dbReference type="GO" id="GO:0022857">
    <property type="term" value="F:transmembrane transporter activity"/>
    <property type="evidence" value="ECO:0007669"/>
    <property type="project" value="InterPro"/>
</dbReference>
<feature type="transmembrane region" description="Helical" evidence="9">
    <location>
        <begin position="396"/>
        <end position="414"/>
    </location>
</feature>
<dbReference type="Gene3D" id="1.20.1720.10">
    <property type="entry name" value="Multidrug resistance protein D"/>
    <property type="match status" value="1"/>
</dbReference>
<feature type="compositionally biased region" description="Basic and acidic residues" evidence="8">
    <location>
        <begin position="14"/>
        <end position="33"/>
    </location>
</feature>
<feature type="region of interest" description="Disordered" evidence="8">
    <location>
        <begin position="1"/>
        <end position="42"/>
    </location>
</feature>
<dbReference type="CDD" id="cd17502">
    <property type="entry name" value="MFS_Azr1_MDR_like"/>
    <property type="match status" value="1"/>
</dbReference>
<comment type="caution">
    <text evidence="11">The sequence shown here is derived from an EMBL/GenBank/DDBJ whole genome shotgun (WGS) entry which is preliminary data.</text>
</comment>
<feature type="compositionally biased region" description="Basic residues" evidence="8">
    <location>
        <begin position="1"/>
        <end position="13"/>
    </location>
</feature>
<dbReference type="STRING" id="1194083.BN12_70004"/>
<dbReference type="FunFam" id="1.20.1720.10:FF:000004">
    <property type="entry name" value="EmrB/QacA family drug resistance transporter"/>
    <property type="match status" value="1"/>
</dbReference>
<keyword evidence="7 9" id="KW-0472">Membrane</keyword>
<dbReference type="SUPFAM" id="SSF103473">
    <property type="entry name" value="MFS general substrate transporter"/>
    <property type="match status" value="1"/>
</dbReference>
<evidence type="ECO:0000256" key="6">
    <source>
        <dbReference type="ARBA" id="ARBA00022989"/>
    </source>
</evidence>
<dbReference type="EMBL" id="CAJB01000403">
    <property type="protein sequence ID" value="CCH79988.1"/>
    <property type="molecule type" value="Genomic_DNA"/>
</dbReference>
<dbReference type="RefSeq" id="WP_407667773.1">
    <property type="nucleotide sequence ID" value="NZ_HF570958.1"/>
</dbReference>
<dbReference type="GO" id="GO:0005886">
    <property type="term" value="C:plasma membrane"/>
    <property type="evidence" value="ECO:0007669"/>
    <property type="project" value="UniProtKB-SubCell"/>
</dbReference>
<dbReference type="PROSITE" id="PS50850">
    <property type="entry name" value="MFS"/>
    <property type="match status" value="1"/>
</dbReference>
<evidence type="ECO:0000256" key="5">
    <source>
        <dbReference type="ARBA" id="ARBA00022692"/>
    </source>
</evidence>
<feature type="transmembrane region" description="Helical" evidence="9">
    <location>
        <begin position="196"/>
        <end position="217"/>
    </location>
</feature>
<evidence type="ECO:0000256" key="1">
    <source>
        <dbReference type="ARBA" id="ARBA00004651"/>
    </source>
</evidence>
<feature type="transmembrane region" description="Helical" evidence="9">
    <location>
        <begin position="105"/>
        <end position="123"/>
    </location>
</feature>
<evidence type="ECO:0000256" key="9">
    <source>
        <dbReference type="SAM" id="Phobius"/>
    </source>
</evidence>
<dbReference type="InterPro" id="IPR020846">
    <property type="entry name" value="MFS_dom"/>
</dbReference>
<comment type="similarity">
    <text evidence="2">Belongs to the major facilitator superfamily. TCR/Tet family.</text>
</comment>
<feature type="transmembrane region" description="Helical" evidence="9">
    <location>
        <begin position="229"/>
        <end position="250"/>
    </location>
</feature>
<feature type="transmembrane region" description="Helical" evidence="9">
    <location>
        <begin position="160"/>
        <end position="184"/>
    </location>
</feature>
<organism evidence="11 12">
    <name type="scientific">Nostocoides japonicum T1-X7</name>
    <dbReference type="NCBI Taxonomy" id="1194083"/>
    <lineage>
        <taxon>Bacteria</taxon>
        <taxon>Bacillati</taxon>
        <taxon>Actinomycetota</taxon>
        <taxon>Actinomycetes</taxon>
        <taxon>Micrococcales</taxon>
        <taxon>Intrasporangiaceae</taxon>
        <taxon>Nostocoides</taxon>
    </lineage>
</organism>
<dbReference type="Pfam" id="PF07690">
    <property type="entry name" value="MFS_1"/>
    <property type="match status" value="1"/>
</dbReference>
<dbReference type="NCBIfam" id="TIGR00711">
    <property type="entry name" value="efflux_EmrB"/>
    <property type="match status" value="1"/>
</dbReference>
<evidence type="ECO:0000256" key="4">
    <source>
        <dbReference type="ARBA" id="ARBA00022475"/>
    </source>
</evidence>
<keyword evidence="3" id="KW-0813">Transport</keyword>
<feature type="transmembrane region" description="Helical" evidence="9">
    <location>
        <begin position="420"/>
        <end position="445"/>
    </location>
</feature>
<keyword evidence="4" id="KW-1003">Cell membrane</keyword>
<feature type="transmembrane region" description="Helical" evidence="9">
    <location>
        <begin position="466"/>
        <end position="484"/>
    </location>
</feature>
<dbReference type="PANTHER" id="PTHR23501">
    <property type="entry name" value="MAJOR FACILITATOR SUPERFAMILY"/>
    <property type="match status" value="1"/>
</dbReference>
<feature type="transmembrane region" description="Helical" evidence="9">
    <location>
        <begin position="135"/>
        <end position="154"/>
    </location>
</feature>
<comment type="subcellular location">
    <subcellularLocation>
        <location evidence="1">Cell membrane</location>
        <topology evidence="1">Multi-pass membrane protein</topology>
    </subcellularLocation>
</comment>
<feature type="transmembrane region" description="Helical" evidence="9">
    <location>
        <begin position="365"/>
        <end position="384"/>
    </location>
</feature>
<evidence type="ECO:0000256" key="3">
    <source>
        <dbReference type="ARBA" id="ARBA00022448"/>
    </source>
</evidence>
<dbReference type="Proteomes" id="UP000035721">
    <property type="component" value="Unassembled WGS sequence"/>
</dbReference>
<reference evidence="11 12" key="1">
    <citation type="journal article" date="2013" name="ISME J.">
        <title>A metabolic model for members of the genus Tetrasphaera involved in enhanced biological phosphorus removal.</title>
        <authorList>
            <person name="Kristiansen R."/>
            <person name="Nguyen H.T.T."/>
            <person name="Saunders A.M."/>
            <person name="Nielsen J.L."/>
            <person name="Wimmer R."/>
            <person name="Le V.Q."/>
            <person name="McIlroy S.J."/>
            <person name="Petrovski S."/>
            <person name="Seviour R.J."/>
            <person name="Calteau A."/>
            <person name="Nielsen K.L."/>
            <person name="Nielsen P.H."/>
        </authorList>
    </citation>
    <scope>NUCLEOTIDE SEQUENCE [LARGE SCALE GENOMIC DNA]</scope>
    <source>
        <strain evidence="11 12">T1-X7</strain>
    </source>
</reference>
<feature type="transmembrane region" description="Helical" evidence="9">
    <location>
        <begin position="262"/>
        <end position="279"/>
    </location>
</feature>
<feature type="transmembrane region" description="Helical" evidence="9">
    <location>
        <begin position="329"/>
        <end position="353"/>
    </location>
</feature>
<evidence type="ECO:0000256" key="7">
    <source>
        <dbReference type="ARBA" id="ARBA00023136"/>
    </source>
</evidence>
<evidence type="ECO:0000256" key="8">
    <source>
        <dbReference type="SAM" id="MobiDB-lite"/>
    </source>
</evidence>
<dbReference type="InterPro" id="IPR036259">
    <property type="entry name" value="MFS_trans_sf"/>
</dbReference>
<keyword evidence="12" id="KW-1185">Reference proteome</keyword>
<evidence type="ECO:0000313" key="12">
    <source>
        <dbReference type="Proteomes" id="UP000035721"/>
    </source>
</evidence>
<dbReference type="AlphaFoldDB" id="A0A077M0X9"/>
<evidence type="ECO:0000313" key="11">
    <source>
        <dbReference type="EMBL" id="CCH79988.1"/>
    </source>
</evidence>
<proteinExistence type="inferred from homology"/>
<accession>A0A077M0X9</accession>
<evidence type="ECO:0000259" key="10">
    <source>
        <dbReference type="PROSITE" id="PS50850"/>
    </source>
</evidence>
<feature type="domain" description="Major facilitator superfamily (MFS) profile" evidence="10">
    <location>
        <begin position="70"/>
        <end position="590"/>
    </location>
</feature>
<sequence>MSGRHAKPRGRAARRLERARQAERAGHLEHAPGRGDGPVPASAATTTAVADLAPSSDDDFPLSHRQVLTILTGLMMGMFLAALDQTIVATAIRTISDDLHGLSEQAWVTTAYLITSTIVTPLYGKLSDIYGRKKFFLTAISIFIAGSALCSFANSMLELAFFRAFQGLGAGGLFALALAIIGDIVPPRERARYQGYFLAVFGTSSVLGPVVGGFFAGQSSILGITGWRWVFLVNVPVGIVALGVVARTLHLHHHRLNHRIDWWGALALVIGFVPLLLVAEQGRDWGWASGRAITAYLIGAVGLLAFVLVERSLGDEALLPLKLFNNPTIRIASIVSVIVGMAMFGGISLLPLYMQIVKGSSPTEAGLQLLPLTLGIMSGSVIAGQLISRTGRYRRFIRTGGGLLTGALVLLYFLRYDTPYWELAVVCLVFGLGLGFMMQPLTLAVQNAADRRDMGVATSSATFTRQIGGTLGVAVFLSILFSTVPDKIAAAFKTIMPSAEFQAATKDPAVLADPANAAFLKQLAESRSGGQSSLSAGALSDSSFLNHIDPRLAKPFFVGYADSMDLVFICAAAVMAVGWAVIFLLPHVELRGGPARANPDELAPEPALPH</sequence>
<feature type="transmembrane region" description="Helical" evidence="9">
    <location>
        <begin position="67"/>
        <end position="93"/>
    </location>
</feature>
<feature type="transmembrane region" description="Helical" evidence="9">
    <location>
        <begin position="566"/>
        <end position="586"/>
    </location>
</feature>